<dbReference type="AlphaFoldDB" id="B7JBU2"/>
<sequence length="89" mass="10086">MPVRTTETFGAKIVHAQENPGERLCHWLYEVAWNCDNHSSMSAEHFRITDDGPALDAHEMDVRDLTPALLSLADACEAARHCLVRRAKW</sequence>
<dbReference type="PaxDb" id="243159-AFE_1837"/>
<gene>
    <name evidence="1" type="ordered locus">AFE_1837</name>
</gene>
<accession>B7JBU2</accession>
<evidence type="ECO:0000313" key="1">
    <source>
        <dbReference type="EMBL" id="ACK80683.1"/>
    </source>
</evidence>
<name>B7JBU2_ACIF2</name>
<dbReference type="HOGENOM" id="CLU_2447931_0_0_6"/>
<evidence type="ECO:0000313" key="2">
    <source>
        <dbReference type="Proteomes" id="UP000001362"/>
    </source>
</evidence>
<dbReference type="EMBL" id="CP001219">
    <property type="protein sequence ID" value="ACK80683.1"/>
    <property type="molecule type" value="Genomic_DNA"/>
</dbReference>
<dbReference type="STRING" id="243159.AFE_1837"/>
<reference evidence="1 2" key="1">
    <citation type="journal article" date="2008" name="BMC Genomics">
        <title>Acidithiobacillus ferrooxidans metabolism: from genome sequence to industrial applications.</title>
        <authorList>
            <person name="Valdes J."/>
            <person name="Pedroso I."/>
            <person name="Quatrini R."/>
            <person name="Dodson R.J."/>
            <person name="Tettelin H."/>
            <person name="Blake R.II."/>
            <person name="Eisen J.A."/>
            <person name="Holmes D.S."/>
        </authorList>
    </citation>
    <scope>NUCLEOTIDE SEQUENCE [LARGE SCALE GENOMIC DNA]</scope>
    <source>
        <strain evidence="2">ATCC 23270 / DSM 14882 / CIP 104768 / NCIMB 8455</strain>
    </source>
</reference>
<dbReference type="Proteomes" id="UP000001362">
    <property type="component" value="Chromosome"/>
</dbReference>
<dbReference type="KEGG" id="afr:AFE_1837"/>
<organism evidence="1 2">
    <name type="scientific">Acidithiobacillus ferrooxidans (strain ATCC 23270 / DSM 14882 / CIP 104768 / NCIMB 8455)</name>
    <name type="common">Ferrobacillus ferrooxidans (strain ATCC 23270)</name>
    <dbReference type="NCBI Taxonomy" id="243159"/>
    <lineage>
        <taxon>Bacteria</taxon>
        <taxon>Pseudomonadati</taxon>
        <taxon>Pseudomonadota</taxon>
        <taxon>Acidithiobacillia</taxon>
        <taxon>Acidithiobacillales</taxon>
        <taxon>Acidithiobacillaceae</taxon>
        <taxon>Acidithiobacillus</taxon>
    </lineage>
</organism>
<keyword evidence="2" id="KW-1185">Reference proteome</keyword>
<protein>
    <submittedName>
        <fullName evidence="1">Uncharacterized protein</fullName>
    </submittedName>
</protein>
<proteinExistence type="predicted"/>